<organism evidence="2">
    <name type="scientific">marine metagenome</name>
    <dbReference type="NCBI Taxonomy" id="408172"/>
    <lineage>
        <taxon>unclassified sequences</taxon>
        <taxon>metagenomes</taxon>
        <taxon>ecological metagenomes</taxon>
    </lineage>
</organism>
<protein>
    <submittedName>
        <fullName evidence="2">Uncharacterized protein</fullName>
    </submittedName>
</protein>
<sequence length="27" mass="3073">VFLAVTMFVVVLIAPPLIMIARQHMMM</sequence>
<reference evidence="2" key="1">
    <citation type="submission" date="2018-05" db="EMBL/GenBank/DDBJ databases">
        <authorList>
            <person name="Lanie J.A."/>
            <person name="Ng W.-L."/>
            <person name="Kazmierczak K.M."/>
            <person name="Andrzejewski T.M."/>
            <person name="Davidsen T.M."/>
            <person name="Wayne K.J."/>
            <person name="Tettelin H."/>
            <person name="Glass J.I."/>
            <person name="Rusch D."/>
            <person name="Podicherti R."/>
            <person name="Tsui H.-C.T."/>
            <person name="Winkler M.E."/>
        </authorList>
    </citation>
    <scope>NUCLEOTIDE SEQUENCE</scope>
</reference>
<keyword evidence="1" id="KW-1133">Transmembrane helix</keyword>
<evidence type="ECO:0000256" key="1">
    <source>
        <dbReference type="SAM" id="Phobius"/>
    </source>
</evidence>
<evidence type="ECO:0000313" key="2">
    <source>
        <dbReference type="EMBL" id="SVE55075.1"/>
    </source>
</evidence>
<dbReference type="EMBL" id="UINC01225142">
    <property type="protein sequence ID" value="SVE55075.1"/>
    <property type="molecule type" value="Genomic_DNA"/>
</dbReference>
<name>A0A383EFH0_9ZZZZ</name>
<feature type="non-terminal residue" evidence="2">
    <location>
        <position position="1"/>
    </location>
</feature>
<proteinExistence type="predicted"/>
<feature type="transmembrane region" description="Helical" evidence="1">
    <location>
        <begin position="6"/>
        <end position="22"/>
    </location>
</feature>
<accession>A0A383EFH0</accession>
<keyword evidence="1" id="KW-0812">Transmembrane</keyword>
<keyword evidence="1" id="KW-0472">Membrane</keyword>
<gene>
    <name evidence="2" type="ORF">METZ01_LOCUS507929</name>
</gene>
<feature type="non-terminal residue" evidence="2">
    <location>
        <position position="27"/>
    </location>
</feature>
<dbReference type="AlphaFoldDB" id="A0A383EFH0"/>